<dbReference type="EMBL" id="CP066775">
    <property type="protein sequence ID" value="QQL51058.1"/>
    <property type="molecule type" value="Genomic_DNA"/>
</dbReference>
<gene>
    <name evidence="1" type="ORF">GO620_006300</name>
</gene>
<protein>
    <submittedName>
        <fullName evidence="1">DUF4199 family protein</fullName>
    </submittedName>
</protein>
<dbReference type="Pfam" id="PF13858">
    <property type="entry name" value="DUF4199"/>
    <property type="match status" value="1"/>
</dbReference>
<dbReference type="AlphaFoldDB" id="A0A6I4HXG4"/>
<evidence type="ECO:0000313" key="1">
    <source>
        <dbReference type="EMBL" id="QQL51058.1"/>
    </source>
</evidence>
<reference evidence="1 2" key="1">
    <citation type="submission" date="2020-12" db="EMBL/GenBank/DDBJ databases">
        <title>HMF7856_wgs.fasta genome submission.</title>
        <authorList>
            <person name="Kang H."/>
            <person name="Kim H."/>
            <person name="Joh K."/>
        </authorList>
    </citation>
    <scope>NUCLEOTIDE SEQUENCE [LARGE SCALE GENOMIC DNA]</scope>
    <source>
        <strain evidence="1 2">HMF7856</strain>
    </source>
</reference>
<name>A0A6I4HXG4_9SPHI</name>
<dbReference type="KEGG" id="mgik:GO620_006300"/>
<accession>A0A6I4HXG4</accession>
<dbReference type="RefSeq" id="WP_157523633.1">
    <property type="nucleotide sequence ID" value="NZ_CP066775.1"/>
</dbReference>
<keyword evidence="2" id="KW-1185">Reference proteome</keyword>
<dbReference type="InterPro" id="IPR025250">
    <property type="entry name" value="DUF4199"/>
</dbReference>
<proteinExistence type="predicted"/>
<dbReference type="Proteomes" id="UP000429232">
    <property type="component" value="Chromosome"/>
</dbReference>
<evidence type="ECO:0000313" key="2">
    <source>
        <dbReference type="Proteomes" id="UP000429232"/>
    </source>
</evidence>
<sequence length="197" mass="21844">MALTDAELRKQGAYQGVFVGAIILFINVLSYYVITAMSLPFWFITVGLNVLLFILYIATTASFIVSLRTKIGGYWSFKQAATAIFFLAVVAYAINYVGRDLVFARLIEKNMATKTKDAIVNANVKRLQAEHISQDSIQKSTVIINKKIAATDTTTAFQDAAGLPIILIMLFVAAIIFAAMFKKDPPQYVKIERDRTA</sequence>
<organism evidence="1 2">
    <name type="scientific">Mucilaginibacter ginkgonis</name>
    <dbReference type="NCBI Taxonomy" id="2682091"/>
    <lineage>
        <taxon>Bacteria</taxon>
        <taxon>Pseudomonadati</taxon>
        <taxon>Bacteroidota</taxon>
        <taxon>Sphingobacteriia</taxon>
        <taxon>Sphingobacteriales</taxon>
        <taxon>Sphingobacteriaceae</taxon>
        <taxon>Mucilaginibacter</taxon>
    </lineage>
</organism>